<name>A0A9Q3PB28_9BASI</name>
<evidence type="ECO:0000313" key="2">
    <source>
        <dbReference type="Proteomes" id="UP000765509"/>
    </source>
</evidence>
<dbReference type="AlphaFoldDB" id="A0A9Q3PB28"/>
<protein>
    <submittedName>
        <fullName evidence="1">Uncharacterized protein</fullName>
    </submittedName>
</protein>
<keyword evidence="2" id="KW-1185">Reference proteome</keyword>
<gene>
    <name evidence="1" type="ORF">O181_094032</name>
</gene>
<organism evidence="1 2">
    <name type="scientific">Austropuccinia psidii MF-1</name>
    <dbReference type="NCBI Taxonomy" id="1389203"/>
    <lineage>
        <taxon>Eukaryota</taxon>
        <taxon>Fungi</taxon>
        <taxon>Dikarya</taxon>
        <taxon>Basidiomycota</taxon>
        <taxon>Pucciniomycotina</taxon>
        <taxon>Pucciniomycetes</taxon>
        <taxon>Pucciniales</taxon>
        <taxon>Sphaerophragmiaceae</taxon>
        <taxon>Austropuccinia</taxon>
    </lineage>
</organism>
<dbReference type="Proteomes" id="UP000765509">
    <property type="component" value="Unassembled WGS sequence"/>
</dbReference>
<comment type="caution">
    <text evidence="1">The sequence shown here is derived from an EMBL/GenBank/DDBJ whole genome shotgun (WGS) entry which is preliminary data.</text>
</comment>
<proteinExistence type="predicted"/>
<accession>A0A9Q3PB28</accession>
<evidence type="ECO:0000313" key="1">
    <source>
        <dbReference type="EMBL" id="MBW0554317.1"/>
    </source>
</evidence>
<dbReference type="OrthoDB" id="3644300at2759"/>
<sequence length="97" mass="11204">MQWKILLIGKELVKKSTRHSFESNIIPNTSREDRRLEIPILKCHKCGITSNLASTSTKDSKMNEAQVFEEVQCTEEKEEYDQDSGISEDVPAEYFHI</sequence>
<dbReference type="EMBL" id="AVOT02060970">
    <property type="protein sequence ID" value="MBW0554317.1"/>
    <property type="molecule type" value="Genomic_DNA"/>
</dbReference>
<reference evidence="1" key="1">
    <citation type="submission" date="2021-03" db="EMBL/GenBank/DDBJ databases">
        <title>Draft genome sequence of rust myrtle Austropuccinia psidii MF-1, a brazilian biotype.</title>
        <authorList>
            <person name="Quecine M.C."/>
            <person name="Pachon D.M.R."/>
            <person name="Bonatelli M.L."/>
            <person name="Correr F.H."/>
            <person name="Franceschini L.M."/>
            <person name="Leite T.F."/>
            <person name="Margarido G.R.A."/>
            <person name="Almeida C.A."/>
            <person name="Ferrarezi J.A."/>
            <person name="Labate C.A."/>
        </authorList>
    </citation>
    <scope>NUCLEOTIDE SEQUENCE</scope>
    <source>
        <strain evidence="1">MF-1</strain>
    </source>
</reference>